<dbReference type="Proteomes" id="UP001383192">
    <property type="component" value="Unassembled WGS sequence"/>
</dbReference>
<dbReference type="AlphaFoldDB" id="A0AAW0BTE4"/>
<dbReference type="InterPro" id="IPR032675">
    <property type="entry name" value="LRR_dom_sf"/>
</dbReference>
<dbReference type="SUPFAM" id="SSF52047">
    <property type="entry name" value="RNI-like"/>
    <property type="match status" value="1"/>
</dbReference>
<feature type="domain" description="F-box" evidence="1">
    <location>
        <begin position="78"/>
        <end position="134"/>
    </location>
</feature>
<dbReference type="SUPFAM" id="SSF81383">
    <property type="entry name" value="F-box domain"/>
    <property type="match status" value="1"/>
</dbReference>
<comment type="caution">
    <text evidence="2">The sequence shown here is derived from an EMBL/GenBank/DDBJ whole genome shotgun (WGS) entry which is preliminary data.</text>
</comment>
<evidence type="ECO:0000259" key="1">
    <source>
        <dbReference type="PROSITE" id="PS50181"/>
    </source>
</evidence>
<gene>
    <name evidence="2" type="ORF">VNI00_014357</name>
</gene>
<evidence type="ECO:0000313" key="3">
    <source>
        <dbReference type="Proteomes" id="UP001383192"/>
    </source>
</evidence>
<dbReference type="Gene3D" id="3.80.10.10">
    <property type="entry name" value="Ribonuclease Inhibitor"/>
    <property type="match status" value="1"/>
</dbReference>
<reference evidence="2 3" key="1">
    <citation type="submission" date="2024-01" db="EMBL/GenBank/DDBJ databases">
        <title>A draft genome for a cacao thread blight-causing isolate of Paramarasmius palmivorus.</title>
        <authorList>
            <person name="Baruah I.K."/>
            <person name="Bukari Y."/>
            <person name="Amoako-Attah I."/>
            <person name="Meinhardt L.W."/>
            <person name="Bailey B.A."/>
            <person name="Cohen S.P."/>
        </authorList>
    </citation>
    <scope>NUCLEOTIDE SEQUENCE [LARGE SCALE GENOMIC DNA]</scope>
    <source>
        <strain evidence="2 3">GH-12</strain>
    </source>
</reference>
<accession>A0AAW0BTE4</accession>
<organism evidence="2 3">
    <name type="scientific">Paramarasmius palmivorus</name>
    <dbReference type="NCBI Taxonomy" id="297713"/>
    <lineage>
        <taxon>Eukaryota</taxon>
        <taxon>Fungi</taxon>
        <taxon>Dikarya</taxon>
        <taxon>Basidiomycota</taxon>
        <taxon>Agaricomycotina</taxon>
        <taxon>Agaricomycetes</taxon>
        <taxon>Agaricomycetidae</taxon>
        <taxon>Agaricales</taxon>
        <taxon>Marasmiineae</taxon>
        <taxon>Marasmiaceae</taxon>
        <taxon>Paramarasmius</taxon>
    </lineage>
</organism>
<dbReference type="EMBL" id="JAYKXP010000080">
    <property type="protein sequence ID" value="KAK7029659.1"/>
    <property type="molecule type" value="Genomic_DNA"/>
</dbReference>
<dbReference type="PROSITE" id="PS50181">
    <property type="entry name" value="FBOX"/>
    <property type="match status" value="1"/>
</dbReference>
<proteinExistence type="predicted"/>
<name>A0AAW0BTE4_9AGAR</name>
<dbReference type="InterPro" id="IPR036047">
    <property type="entry name" value="F-box-like_dom_sf"/>
</dbReference>
<dbReference type="InterPro" id="IPR001810">
    <property type="entry name" value="F-box_dom"/>
</dbReference>
<evidence type="ECO:0000313" key="2">
    <source>
        <dbReference type="EMBL" id="KAK7029659.1"/>
    </source>
</evidence>
<dbReference type="Pfam" id="PF12937">
    <property type="entry name" value="F-box-like"/>
    <property type="match status" value="1"/>
</dbReference>
<protein>
    <recommendedName>
        <fullName evidence="1">F-box domain-containing protein</fullName>
    </recommendedName>
</protein>
<keyword evidence="3" id="KW-1185">Reference proteome</keyword>
<dbReference type="Gene3D" id="1.20.1280.50">
    <property type="match status" value="1"/>
</dbReference>
<sequence>MSPDLSGPLDTVSDDPDANLSSLSEVLSQWSTHSLAQFLADHIEYLDNGEETIQLDASQISKLEVAMLILYGRHLKLQAVVGRLPPEILAIIFSFVCGTNNVYPDIMPYIIRLSLVCQRWRNVVFSTPSLWSSLSFDFEEWRLDLERLERIVLMFLAQSKLSPLSLDLDVVCDKVISPGKKASKACLQILATIVQHSHRWQTVELRISPDGLKHPVFHPIIGRLPNLRVLRLTGVEAHDMIGRNPKIFENNTLFLGCPFLEHAAIDRLMIEDGIALPWRQIRTLELNAIRHEEMFRSTLASCTNIEDLRLDDLDFQLIDFTTLRLPRLKHLAISSKYISTDLAPIFHCLDLPGLVSMDIAGGY</sequence>